<dbReference type="RefSeq" id="WP_101353905.1">
    <property type="nucleotide sequence ID" value="NZ_PIQO01000005.1"/>
</dbReference>
<dbReference type="PROSITE" id="PS01081">
    <property type="entry name" value="HTH_TETR_1"/>
    <property type="match status" value="1"/>
</dbReference>
<feature type="domain" description="HTH tetR-type" evidence="5">
    <location>
        <begin position="6"/>
        <end position="66"/>
    </location>
</feature>
<protein>
    <submittedName>
        <fullName evidence="6">TetR family transcriptional regulator</fullName>
    </submittedName>
</protein>
<dbReference type="OrthoDB" id="9780939at2"/>
<dbReference type="InterPro" id="IPR050109">
    <property type="entry name" value="HTH-type_TetR-like_transc_reg"/>
</dbReference>
<keyword evidence="3" id="KW-0804">Transcription</keyword>
<dbReference type="AlphaFoldDB" id="A0A2N3LL48"/>
<dbReference type="InterPro" id="IPR036271">
    <property type="entry name" value="Tet_transcr_reg_TetR-rel_C_sf"/>
</dbReference>
<keyword evidence="2 4" id="KW-0238">DNA-binding</keyword>
<dbReference type="InterPro" id="IPR001647">
    <property type="entry name" value="HTH_TetR"/>
</dbReference>
<accession>A0A2N3LL48</accession>
<gene>
    <name evidence="6" type="ORF">CWO92_09150</name>
</gene>
<dbReference type="Proteomes" id="UP000233440">
    <property type="component" value="Unassembled WGS sequence"/>
</dbReference>
<evidence type="ECO:0000256" key="4">
    <source>
        <dbReference type="PROSITE-ProRule" id="PRU00335"/>
    </source>
</evidence>
<evidence type="ECO:0000256" key="2">
    <source>
        <dbReference type="ARBA" id="ARBA00023125"/>
    </source>
</evidence>
<dbReference type="Pfam" id="PF00440">
    <property type="entry name" value="TetR_N"/>
    <property type="match status" value="1"/>
</dbReference>
<dbReference type="SUPFAM" id="SSF48498">
    <property type="entry name" value="Tetracyclin repressor-like, C-terminal domain"/>
    <property type="match status" value="1"/>
</dbReference>
<keyword evidence="1" id="KW-0805">Transcription regulation</keyword>
<comment type="caution">
    <text evidence="6">The sequence shown here is derived from an EMBL/GenBank/DDBJ whole genome shotgun (WGS) entry which is preliminary data.</text>
</comment>
<name>A0A2N3LL48_9BACI</name>
<dbReference type="InterPro" id="IPR023772">
    <property type="entry name" value="DNA-bd_HTH_TetR-type_CS"/>
</dbReference>
<dbReference type="SUPFAM" id="SSF46689">
    <property type="entry name" value="Homeodomain-like"/>
    <property type="match status" value="1"/>
</dbReference>
<evidence type="ECO:0000256" key="1">
    <source>
        <dbReference type="ARBA" id="ARBA00023015"/>
    </source>
</evidence>
<dbReference type="GO" id="GO:0000976">
    <property type="term" value="F:transcription cis-regulatory region binding"/>
    <property type="evidence" value="ECO:0007669"/>
    <property type="project" value="TreeGrafter"/>
</dbReference>
<keyword evidence="7" id="KW-1185">Reference proteome</keyword>
<organism evidence="6 7">
    <name type="scientific">Heyndrickxia camelliae</name>
    <dbReference type="NCBI Taxonomy" id="1707093"/>
    <lineage>
        <taxon>Bacteria</taxon>
        <taxon>Bacillati</taxon>
        <taxon>Bacillota</taxon>
        <taxon>Bacilli</taxon>
        <taxon>Bacillales</taxon>
        <taxon>Bacillaceae</taxon>
        <taxon>Heyndrickxia</taxon>
    </lineage>
</organism>
<dbReference type="PRINTS" id="PR00455">
    <property type="entry name" value="HTHTETR"/>
</dbReference>
<dbReference type="Gene3D" id="1.10.357.10">
    <property type="entry name" value="Tetracycline Repressor, domain 2"/>
    <property type="match status" value="1"/>
</dbReference>
<evidence type="ECO:0000256" key="3">
    <source>
        <dbReference type="ARBA" id="ARBA00023163"/>
    </source>
</evidence>
<dbReference type="PROSITE" id="PS50977">
    <property type="entry name" value="HTH_TETR_2"/>
    <property type="match status" value="1"/>
</dbReference>
<reference evidence="6 7" key="1">
    <citation type="submission" date="2017-11" db="EMBL/GenBank/DDBJ databases">
        <title>Bacillus camelliae sp. nov., isolated from pu'er tea.</title>
        <authorList>
            <person name="Niu L."/>
        </authorList>
    </citation>
    <scope>NUCLEOTIDE SEQUENCE [LARGE SCALE GENOMIC DNA]</scope>
    <source>
        <strain evidence="6 7">7578-1</strain>
    </source>
</reference>
<sequence>MAKPNIISKGDLIKSAKECLVNNGIDKFTLRAVAEQAGVTQGTIYYHFKTKEQLLLDIVQDTCESSWSEISELSNQYIISQAIESAKSRCSYDSFFHKLFLTLVVSGFNNETIRGKLGEITQSENNALTQSLLTLWSKTPIDGVSVETWGILINAIVDGLALQALVQKDFPVEKTYEELGQLFKGLTQLLNEGDK</sequence>
<dbReference type="PANTHER" id="PTHR30055:SF234">
    <property type="entry name" value="HTH-TYPE TRANSCRIPTIONAL REGULATOR BETI"/>
    <property type="match status" value="1"/>
</dbReference>
<dbReference type="GO" id="GO:0003700">
    <property type="term" value="F:DNA-binding transcription factor activity"/>
    <property type="evidence" value="ECO:0007669"/>
    <property type="project" value="TreeGrafter"/>
</dbReference>
<evidence type="ECO:0000313" key="7">
    <source>
        <dbReference type="Proteomes" id="UP000233440"/>
    </source>
</evidence>
<proteinExistence type="predicted"/>
<feature type="DNA-binding region" description="H-T-H motif" evidence="4">
    <location>
        <begin position="29"/>
        <end position="48"/>
    </location>
</feature>
<evidence type="ECO:0000259" key="5">
    <source>
        <dbReference type="PROSITE" id="PS50977"/>
    </source>
</evidence>
<evidence type="ECO:0000313" key="6">
    <source>
        <dbReference type="EMBL" id="PKR85350.1"/>
    </source>
</evidence>
<dbReference type="PANTHER" id="PTHR30055">
    <property type="entry name" value="HTH-TYPE TRANSCRIPTIONAL REGULATOR RUTR"/>
    <property type="match status" value="1"/>
</dbReference>
<dbReference type="EMBL" id="PIQO01000005">
    <property type="protein sequence ID" value="PKR85350.1"/>
    <property type="molecule type" value="Genomic_DNA"/>
</dbReference>
<dbReference type="InterPro" id="IPR009057">
    <property type="entry name" value="Homeodomain-like_sf"/>
</dbReference>